<accession>F7YAU4</accession>
<dbReference type="eggNOG" id="ENOG50333EH">
    <property type="taxonomic scope" value="Bacteria"/>
</dbReference>
<dbReference type="HOGENOM" id="CLU_096333_0_0_5"/>
<gene>
    <name evidence="1" type="ordered locus">Mesop_5507</name>
</gene>
<reference evidence="1 2" key="1">
    <citation type="submission" date="2010-10" db="EMBL/GenBank/DDBJ databases">
        <title>Complete sequence of Mesorhizobium opportunistum WSM2075.</title>
        <authorList>
            <consortium name="US DOE Joint Genome Institute"/>
            <person name="Lucas S."/>
            <person name="Copeland A."/>
            <person name="Lapidus A."/>
            <person name="Cheng J.-F."/>
            <person name="Bruce D."/>
            <person name="Goodwin L."/>
            <person name="Pitluck S."/>
            <person name="Chertkov O."/>
            <person name="Misra M."/>
            <person name="Detter J.C."/>
            <person name="Han C."/>
            <person name="Tapia R."/>
            <person name="Land M."/>
            <person name="Hauser L."/>
            <person name="Kyrpides N."/>
            <person name="Ovchinnikova G."/>
            <person name="Mavrommatis K.M."/>
            <person name="Tiwari R.P."/>
            <person name="Howieson J.G."/>
            <person name="O'Hara G.W."/>
            <person name="Nandasena K.G."/>
            <person name="Woyke T."/>
        </authorList>
    </citation>
    <scope>NUCLEOTIDE SEQUENCE [LARGE SCALE GENOMIC DNA]</scope>
    <source>
        <strain evidence="2">LMG 24607 / HAMBI 3007 / WSM2075</strain>
    </source>
</reference>
<evidence type="ECO:0000313" key="2">
    <source>
        <dbReference type="Proteomes" id="UP000001623"/>
    </source>
</evidence>
<protein>
    <submittedName>
        <fullName evidence="1">Uncharacterized protein</fullName>
    </submittedName>
</protein>
<sequence>MLKERNTKTRAQADDIEHLRYSLQDLLTLMPDTASRIRFNYCFSINNDQRTECVNCAIEYAGKELARWVQYKQRHSEDALTVEIVSLLRSMGMSATHDSAIGGHCDIAIEGRDDFLWIGEAKINRGCGYLYAGLKQLLTRYSTGAPGQNTGGIIVYCFNSRIDRAMQKWRQYVGKMQPATHITQAVSDPSWFASSHRHQRTGRPFVVRHVAISLHFDPQDRH</sequence>
<organism evidence="1 2">
    <name type="scientific">Mesorhizobium opportunistum (strain LMG 24607 / HAMBI 3007 / WSM2075)</name>
    <dbReference type="NCBI Taxonomy" id="536019"/>
    <lineage>
        <taxon>Bacteria</taxon>
        <taxon>Pseudomonadati</taxon>
        <taxon>Pseudomonadota</taxon>
        <taxon>Alphaproteobacteria</taxon>
        <taxon>Hyphomicrobiales</taxon>
        <taxon>Phyllobacteriaceae</taxon>
        <taxon>Mesorhizobium</taxon>
    </lineage>
</organism>
<dbReference type="KEGG" id="mop:Mesop_5507"/>
<proteinExistence type="predicted"/>
<evidence type="ECO:0000313" key="1">
    <source>
        <dbReference type="EMBL" id="AEH89920.1"/>
    </source>
</evidence>
<dbReference type="AlphaFoldDB" id="F7YAU4"/>
<dbReference type="EMBL" id="CP002279">
    <property type="protein sequence ID" value="AEH89920.1"/>
    <property type="molecule type" value="Genomic_DNA"/>
</dbReference>
<name>F7YAU4_MESOW</name>
<dbReference type="Proteomes" id="UP000001623">
    <property type="component" value="Chromosome"/>
</dbReference>